<dbReference type="AlphaFoldDB" id="A0A813KI49"/>
<gene>
    <name evidence="3" type="ORF">PGLA2088_LOCUS32018</name>
</gene>
<feature type="non-terminal residue" evidence="3">
    <location>
        <position position="1"/>
    </location>
</feature>
<dbReference type="PROSITE" id="PS00018">
    <property type="entry name" value="EF_HAND_1"/>
    <property type="match status" value="1"/>
</dbReference>
<organism evidence="3 4">
    <name type="scientific">Polarella glacialis</name>
    <name type="common">Dinoflagellate</name>
    <dbReference type="NCBI Taxonomy" id="89957"/>
    <lineage>
        <taxon>Eukaryota</taxon>
        <taxon>Sar</taxon>
        <taxon>Alveolata</taxon>
        <taxon>Dinophyceae</taxon>
        <taxon>Suessiales</taxon>
        <taxon>Suessiaceae</taxon>
        <taxon>Polarella</taxon>
    </lineage>
</organism>
<keyword evidence="1" id="KW-0106">Calcium</keyword>
<comment type="caution">
    <text evidence="3">The sequence shown here is derived from an EMBL/GenBank/DDBJ whole genome shotgun (WGS) entry which is preliminary data.</text>
</comment>
<dbReference type="Gene3D" id="1.10.238.10">
    <property type="entry name" value="EF-hand"/>
    <property type="match status" value="1"/>
</dbReference>
<dbReference type="SUPFAM" id="SSF47473">
    <property type="entry name" value="EF-hand"/>
    <property type="match status" value="1"/>
</dbReference>
<sequence length="238" mass="27699">EMDARAAEQWRHFKAWCVLMFEDIKDMVQRLGSPEQIEEKRGASLPKVLSGPQLKHVVTEQQFIEGVRSLGWTMGYEDILYSALNINDKPAINEDDLKWLEMEKRRQKRKDMAKKKALAENTKRNKDSNWKVAEALLADFKQFLKRSFGNYVRAWRSLSPDGTMVLQRSVLYKACTSMGWQGDVRLLYKAFDKDDSGYISIEELDARAAELFAYFHEFMNMKWGSASAAFRALDKYNQ</sequence>
<protein>
    <recommendedName>
        <fullName evidence="2">EF-hand domain-containing protein</fullName>
    </recommendedName>
</protein>
<name>A0A813KI49_POLGL</name>
<reference evidence="3" key="1">
    <citation type="submission" date="2021-02" db="EMBL/GenBank/DDBJ databases">
        <authorList>
            <person name="Dougan E. K."/>
            <person name="Rhodes N."/>
            <person name="Thang M."/>
            <person name="Chan C."/>
        </authorList>
    </citation>
    <scope>NUCLEOTIDE SEQUENCE</scope>
</reference>
<dbReference type="InterPro" id="IPR011992">
    <property type="entry name" value="EF-hand-dom_pair"/>
</dbReference>
<dbReference type="InterPro" id="IPR002048">
    <property type="entry name" value="EF_hand_dom"/>
</dbReference>
<dbReference type="PROSITE" id="PS50222">
    <property type="entry name" value="EF_HAND_2"/>
    <property type="match status" value="1"/>
</dbReference>
<evidence type="ECO:0000256" key="1">
    <source>
        <dbReference type="ARBA" id="ARBA00022837"/>
    </source>
</evidence>
<feature type="domain" description="EF-hand" evidence="2">
    <location>
        <begin position="179"/>
        <end position="214"/>
    </location>
</feature>
<feature type="non-terminal residue" evidence="3">
    <location>
        <position position="238"/>
    </location>
</feature>
<dbReference type="Proteomes" id="UP000626109">
    <property type="component" value="Unassembled WGS sequence"/>
</dbReference>
<accession>A0A813KI49</accession>
<dbReference type="EMBL" id="CAJNNW010029771">
    <property type="protein sequence ID" value="CAE8701448.1"/>
    <property type="molecule type" value="Genomic_DNA"/>
</dbReference>
<evidence type="ECO:0000313" key="4">
    <source>
        <dbReference type="Proteomes" id="UP000626109"/>
    </source>
</evidence>
<evidence type="ECO:0000259" key="2">
    <source>
        <dbReference type="PROSITE" id="PS50222"/>
    </source>
</evidence>
<dbReference type="GO" id="GO:0005509">
    <property type="term" value="F:calcium ion binding"/>
    <property type="evidence" value="ECO:0007669"/>
    <property type="project" value="InterPro"/>
</dbReference>
<proteinExistence type="predicted"/>
<evidence type="ECO:0000313" key="3">
    <source>
        <dbReference type="EMBL" id="CAE8701448.1"/>
    </source>
</evidence>
<dbReference type="InterPro" id="IPR018247">
    <property type="entry name" value="EF_Hand_1_Ca_BS"/>
</dbReference>